<feature type="binding site" evidence="8">
    <location>
        <position position="139"/>
    </location>
    <ligand>
        <name>Mn(2+)</name>
        <dbReference type="ChEBI" id="CHEBI:29035"/>
    </ligand>
</feature>
<dbReference type="GO" id="GO:0030145">
    <property type="term" value="F:manganese ion binding"/>
    <property type="evidence" value="ECO:0007669"/>
    <property type="project" value="UniProtKB-UniRule"/>
</dbReference>
<dbReference type="InterPro" id="IPR006045">
    <property type="entry name" value="Cupin_1"/>
</dbReference>
<evidence type="ECO:0000313" key="11">
    <source>
        <dbReference type="EMBL" id="KAK7854636.1"/>
    </source>
</evidence>
<dbReference type="AlphaFoldDB" id="A0AAW0LUE1"/>
<keyword evidence="12" id="KW-1185">Reference proteome</keyword>
<dbReference type="Proteomes" id="UP000237347">
    <property type="component" value="Unassembled WGS sequence"/>
</dbReference>
<dbReference type="Pfam" id="PF00190">
    <property type="entry name" value="Cupin_1"/>
    <property type="match status" value="1"/>
</dbReference>
<keyword evidence="6" id="KW-0325">Glycoprotein</keyword>
<dbReference type="GO" id="GO:0048046">
    <property type="term" value="C:apoplast"/>
    <property type="evidence" value="ECO:0007669"/>
    <property type="project" value="UniProtKB-SubCell"/>
</dbReference>
<evidence type="ECO:0000256" key="3">
    <source>
        <dbReference type="ARBA" id="ARBA00022523"/>
    </source>
</evidence>
<dbReference type="PRINTS" id="PR00325">
    <property type="entry name" value="GERMIN"/>
</dbReference>
<keyword evidence="4 9" id="KW-0964">Secreted</keyword>
<organism evidence="11 12">
    <name type="scientific">Quercus suber</name>
    <name type="common">Cork oak</name>
    <dbReference type="NCBI Taxonomy" id="58331"/>
    <lineage>
        <taxon>Eukaryota</taxon>
        <taxon>Viridiplantae</taxon>
        <taxon>Streptophyta</taxon>
        <taxon>Embryophyta</taxon>
        <taxon>Tracheophyta</taxon>
        <taxon>Spermatophyta</taxon>
        <taxon>Magnoliopsida</taxon>
        <taxon>eudicotyledons</taxon>
        <taxon>Gunneridae</taxon>
        <taxon>Pentapetalae</taxon>
        <taxon>rosids</taxon>
        <taxon>fabids</taxon>
        <taxon>Fagales</taxon>
        <taxon>Fagaceae</taxon>
        <taxon>Quercus</taxon>
    </lineage>
</organism>
<name>A0AAW0LUE1_QUESU</name>
<accession>A0AAW0LUE1</accession>
<dbReference type="InterPro" id="IPR001929">
    <property type="entry name" value="Germin"/>
</dbReference>
<protein>
    <recommendedName>
        <fullName evidence="9">Germin-like protein</fullName>
    </recommendedName>
</protein>
<keyword evidence="7 8" id="KW-0464">Manganese</keyword>
<dbReference type="InterPro" id="IPR011051">
    <property type="entry name" value="RmlC_Cupin_sf"/>
</dbReference>
<gene>
    <name evidence="11" type="ORF">CFP56_031536</name>
</gene>
<dbReference type="PANTHER" id="PTHR31238">
    <property type="entry name" value="GERMIN-LIKE PROTEIN SUBFAMILY 3 MEMBER 3"/>
    <property type="match status" value="1"/>
</dbReference>
<keyword evidence="5 8" id="KW-0479">Metal-binding</keyword>
<dbReference type="Gene3D" id="2.60.120.10">
    <property type="entry name" value="Jelly Rolls"/>
    <property type="match status" value="1"/>
</dbReference>
<dbReference type="InterPro" id="IPR014710">
    <property type="entry name" value="RmlC-like_jellyroll"/>
</dbReference>
<feature type="domain" description="Cupin type-1" evidence="10">
    <location>
        <begin position="110"/>
        <end position="192"/>
    </location>
</feature>
<comment type="similarity">
    <text evidence="2 9">Belongs to the germin family.</text>
</comment>
<keyword evidence="3 9" id="KW-0052">Apoplast</keyword>
<comment type="subcellular location">
    <subcellularLocation>
        <location evidence="1 9">Secreted</location>
        <location evidence="1 9">Extracellular space</location>
        <location evidence="1 9">Apoplast</location>
    </subcellularLocation>
</comment>
<evidence type="ECO:0000259" key="10">
    <source>
        <dbReference type="Pfam" id="PF00190"/>
    </source>
</evidence>
<evidence type="ECO:0000256" key="4">
    <source>
        <dbReference type="ARBA" id="ARBA00022525"/>
    </source>
</evidence>
<evidence type="ECO:0000256" key="9">
    <source>
        <dbReference type="RuleBase" id="RU366015"/>
    </source>
</evidence>
<evidence type="ECO:0000256" key="8">
    <source>
        <dbReference type="PIRSR" id="PIRSR601929-2"/>
    </source>
</evidence>
<proteinExistence type="inferred from homology"/>
<evidence type="ECO:0000256" key="7">
    <source>
        <dbReference type="ARBA" id="ARBA00023211"/>
    </source>
</evidence>
<dbReference type="EMBL" id="PKMF04000053">
    <property type="protein sequence ID" value="KAK7854636.1"/>
    <property type="molecule type" value="Genomic_DNA"/>
</dbReference>
<evidence type="ECO:0000256" key="6">
    <source>
        <dbReference type="ARBA" id="ARBA00023180"/>
    </source>
</evidence>
<dbReference type="SUPFAM" id="SSF51182">
    <property type="entry name" value="RmlC-like cupins"/>
    <property type="match status" value="1"/>
</dbReference>
<evidence type="ECO:0000256" key="2">
    <source>
        <dbReference type="ARBA" id="ARBA00007456"/>
    </source>
</evidence>
<reference evidence="11 12" key="1">
    <citation type="journal article" date="2018" name="Sci. Data">
        <title>The draft genome sequence of cork oak.</title>
        <authorList>
            <person name="Ramos A.M."/>
            <person name="Usie A."/>
            <person name="Barbosa P."/>
            <person name="Barros P.M."/>
            <person name="Capote T."/>
            <person name="Chaves I."/>
            <person name="Simoes F."/>
            <person name="Abreu I."/>
            <person name="Carrasquinho I."/>
            <person name="Faro C."/>
            <person name="Guimaraes J.B."/>
            <person name="Mendonca D."/>
            <person name="Nobrega F."/>
            <person name="Rodrigues L."/>
            <person name="Saibo N.J.M."/>
            <person name="Varela M.C."/>
            <person name="Egas C."/>
            <person name="Matos J."/>
            <person name="Miguel C.M."/>
            <person name="Oliveira M.M."/>
            <person name="Ricardo C.P."/>
            <person name="Goncalves S."/>
        </authorList>
    </citation>
    <scope>NUCLEOTIDE SEQUENCE [LARGE SCALE GENOMIC DNA]</scope>
    <source>
        <strain evidence="12">cv. HL8</strain>
    </source>
</reference>
<evidence type="ECO:0000256" key="1">
    <source>
        <dbReference type="ARBA" id="ARBA00004271"/>
    </source>
</evidence>
<evidence type="ECO:0000256" key="5">
    <source>
        <dbReference type="ARBA" id="ARBA00022723"/>
    </source>
</evidence>
<comment type="caution">
    <text evidence="11">The sequence shown here is derived from an EMBL/GenBank/DDBJ whole genome shotgun (WGS) entry which is preliminary data.</text>
</comment>
<evidence type="ECO:0000313" key="12">
    <source>
        <dbReference type="Proteomes" id="UP000237347"/>
    </source>
</evidence>
<sequence>MSTKDPFLKTIVVDFLVDQNVVRGVGSDIHADTNDKERLVFKALSKFLYHLYIRFSPNITCYCPLLQNFLICDNNKFFCVVFVNGKFCKYLALVTINDFFFFGFNISRNIGFVTSNPNKLFTKVLNKGYFFIFPIGLLHFQFNIWEVIALTIASLSSQKPKLITMENVLFGSNPPINSNVLIKAFQLDKSVVDSFQK</sequence>